<dbReference type="NCBIfam" id="NF010158">
    <property type="entry name" value="PRK13637.1"/>
    <property type="match status" value="1"/>
</dbReference>
<dbReference type="PANTHER" id="PTHR43553">
    <property type="entry name" value="HEAVY METAL TRANSPORTER"/>
    <property type="match status" value="1"/>
</dbReference>
<keyword evidence="3 8" id="KW-1003">Cell membrane</keyword>
<dbReference type="FunFam" id="3.40.50.300:FF:000224">
    <property type="entry name" value="Energy-coupling factor transporter ATP-binding protein EcfA"/>
    <property type="match status" value="1"/>
</dbReference>
<dbReference type="InterPro" id="IPR015856">
    <property type="entry name" value="ABC_transpr_CbiO/EcfA_su"/>
</dbReference>
<evidence type="ECO:0000256" key="1">
    <source>
        <dbReference type="ARBA" id="ARBA00004202"/>
    </source>
</evidence>
<proteinExistence type="inferred from homology"/>
<keyword evidence="11" id="KW-1185">Reference proteome</keyword>
<dbReference type="InterPro" id="IPR003593">
    <property type="entry name" value="AAA+_ATPase"/>
</dbReference>
<evidence type="ECO:0000313" key="10">
    <source>
        <dbReference type="EMBL" id="QCT71709.1"/>
    </source>
</evidence>
<dbReference type="InterPro" id="IPR027417">
    <property type="entry name" value="P-loop_NTPase"/>
</dbReference>
<dbReference type="PANTHER" id="PTHR43553:SF27">
    <property type="entry name" value="ENERGY-COUPLING FACTOR TRANSPORTER ATP-BINDING PROTEIN ECFA2"/>
    <property type="match status" value="1"/>
</dbReference>
<comment type="similarity">
    <text evidence="8">Belongs to the ABC transporter superfamily. Energy-coupling factor EcfA family.</text>
</comment>
<dbReference type="GO" id="GO:0042626">
    <property type="term" value="F:ATPase-coupled transmembrane transporter activity"/>
    <property type="evidence" value="ECO:0007669"/>
    <property type="project" value="TreeGrafter"/>
</dbReference>
<sequence>MPLEIRHLDHTYSAGSPFEFKALKDINLNIEDGQFVGLIGHTGSGKSTLIQHLNGLLQPTGGTVLFNGADIFTEKKEALIQIRHKIGLVFQYPEHQLFEETVEKDVSFGPKNLGLDEAEISRRVKHAIKMVGLNYEKVKDKSPFELSGGQMRRVAIAGVLAMDPDVLILDEPTAGLDPSGRDEILNQIKTLHEKKKITVILVSHSMEDVGKLVDKIIVMHAGEVVFFDTPARVFTQIDTLESIGLAVPEVTYLMRELKKKYPDIREDIFTVEAARQEIERVVGRESDV</sequence>
<keyword evidence="5 8" id="KW-0067">ATP-binding</keyword>
<dbReference type="PROSITE" id="PS50893">
    <property type="entry name" value="ABC_TRANSPORTER_2"/>
    <property type="match status" value="1"/>
</dbReference>
<keyword evidence="6" id="KW-1278">Translocase</keyword>
<dbReference type="InterPro" id="IPR050095">
    <property type="entry name" value="ECF_ABC_transporter_ATP-bd"/>
</dbReference>
<dbReference type="SUPFAM" id="SSF52540">
    <property type="entry name" value="P-loop containing nucleoside triphosphate hydrolases"/>
    <property type="match status" value="1"/>
</dbReference>
<protein>
    <recommendedName>
        <fullName evidence="8">Energy-coupling factor transporter ATP-binding protein EcfA2</fullName>
        <ecNumber evidence="8">7.-.-.-</ecNumber>
    </recommendedName>
</protein>
<evidence type="ECO:0000256" key="2">
    <source>
        <dbReference type="ARBA" id="ARBA00022448"/>
    </source>
</evidence>
<name>A0A4P9C861_EUBML</name>
<evidence type="ECO:0000256" key="6">
    <source>
        <dbReference type="ARBA" id="ARBA00022967"/>
    </source>
</evidence>
<evidence type="ECO:0000256" key="5">
    <source>
        <dbReference type="ARBA" id="ARBA00022840"/>
    </source>
</evidence>
<dbReference type="RefSeq" id="WP_058693429.1">
    <property type="nucleotide sequence ID" value="NZ_CP029487.1"/>
</dbReference>
<evidence type="ECO:0000313" key="11">
    <source>
        <dbReference type="Proteomes" id="UP000218387"/>
    </source>
</evidence>
<dbReference type="GO" id="GO:0005524">
    <property type="term" value="F:ATP binding"/>
    <property type="evidence" value="ECO:0007669"/>
    <property type="project" value="UniProtKB-UniRule"/>
</dbReference>
<dbReference type="CDD" id="cd03225">
    <property type="entry name" value="ABC_cobalt_CbiO_domain1"/>
    <property type="match status" value="1"/>
</dbReference>
<gene>
    <name evidence="10" type="ORF">CPZ25_010345</name>
</gene>
<evidence type="ECO:0000256" key="4">
    <source>
        <dbReference type="ARBA" id="ARBA00022741"/>
    </source>
</evidence>
<dbReference type="PROSITE" id="PS00211">
    <property type="entry name" value="ABC_TRANSPORTER_1"/>
    <property type="match status" value="1"/>
</dbReference>
<dbReference type="AlphaFoldDB" id="A0A4P9C861"/>
<dbReference type="InterPro" id="IPR017871">
    <property type="entry name" value="ABC_transporter-like_CS"/>
</dbReference>
<dbReference type="SMART" id="SM00382">
    <property type="entry name" value="AAA"/>
    <property type="match status" value="1"/>
</dbReference>
<evidence type="ECO:0000256" key="8">
    <source>
        <dbReference type="RuleBase" id="RU365104"/>
    </source>
</evidence>
<comment type="function">
    <text evidence="8">ATP-binding (A) component of a common energy-coupling factor (ECF) ABC-transporter complex.</text>
</comment>
<evidence type="ECO:0000256" key="3">
    <source>
        <dbReference type="ARBA" id="ARBA00022475"/>
    </source>
</evidence>
<dbReference type="InterPro" id="IPR003439">
    <property type="entry name" value="ABC_transporter-like_ATP-bd"/>
</dbReference>
<dbReference type="EC" id="7.-.-.-" evidence="8"/>
<keyword evidence="4 8" id="KW-0547">Nucleotide-binding</keyword>
<dbReference type="Proteomes" id="UP000218387">
    <property type="component" value="Chromosome"/>
</dbReference>
<reference evidence="10 11" key="1">
    <citation type="submission" date="2018-05" db="EMBL/GenBank/DDBJ databases">
        <title>Genome comparison of Eubacterium sp.</title>
        <authorList>
            <person name="Feng Y."/>
            <person name="Sanchez-Andrea I."/>
            <person name="Stams A.J.M."/>
            <person name="De Vos W.M."/>
        </authorList>
    </citation>
    <scope>NUCLEOTIDE SEQUENCE [LARGE SCALE GENOMIC DNA]</scope>
    <source>
        <strain evidence="10 11">YI</strain>
    </source>
</reference>
<dbReference type="Pfam" id="PF00005">
    <property type="entry name" value="ABC_tran"/>
    <property type="match status" value="1"/>
</dbReference>
<dbReference type="NCBIfam" id="TIGR04521">
    <property type="entry name" value="ECF_ATPase_2"/>
    <property type="match status" value="1"/>
</dbReference>
<accession>A0A4P9C861</accession>
<dbReference type="GO" id="GO:0016887">
    <property type="term" value="F:ATP hydrolysis activity"/>
    <property type="evidence" value="ECO:0007669"/>
    <property type="project" value="InterPro"/>
</dbReference>
<dbReference type="InterPro" id="IPR030946">
    <property type="entry name" value="EcfA2"/>
</dbReference>
<evidence type="ECO:0000256" key="7">
    <source>
        <dbReference type="ARBA" id="ARBA00023136"/>
    </source>
</evidence>
<dbReference type="GO" id="GO:0043190">
    <property type="term" value="C:ATP-binding cassette (ABC) transporter complex"/>
    <property type="evidence" value="ECO:0007669"/>
    <property type="project" value="TreeGrafter"/>
</dbReference>
<organism evidence="10 11">
    <name type="scientific">Eubacterium maltosivorans</name>
    <dbReference type="NCBI Taxonomy" id="2041044"/>
    <lineage>
        <taxon>Bacteria</taxon>
        <taxon>Bacillati</taxon>
        <taxon>Bacillota</taxon>
        <taxon>Clostridia</taxon>
        <taxon>Eubacteriales</taxon>
        <taxon>Eubacteriaceae</taxon>
        <taxon>Eubacterium</taxon>
    </lineage>
</organism>
<dbReference type="KEGG" id="emt:CPZ25_010345"/>
<evidence type="ECO:0000259" key="9">
    <source>
        <dbReference type="PROSITE" id="PS50893"/>
    </source>
</evidence>
<keyword evidence="7 8" id="KW-0472">Membrane</keyword>
<feature type="domain" description="ABC transporter" evidence="9">
    <location>
        <begin position="5"/>
        <end position="246"/>
    </location>
</feature>
<dbReference type="EMBL" id="CP029487">
    <property type="protein sequence ID" value="QCT71709.1"/>
    <property type="molecule type" value="Genomic_DNA"/>
</dbReference>
<comment type="subcellular location">
    <subcellularLocation>
        <location evidence="1 8">Cell membrane</location>
        <topology evidence="1 8">Peripheral membrane protein</topology>
    </subcellularLocation>
</comment>
<dbReference type="Gene3D" id="3.40.50.300">
    <property type="entry name" value="P-loop containing nucleotide triphosphate hydrolases"/>
    <property type="match status" value="1"/>
</dbReference>
<comment type="subunit">
    <text evidence="8">Forms a stable energy-coupling factor (ECF) transporter complex composed of 2 membrane-embedded substrate-binding proteins (S component), 2 ATP-binding proteins (A component) and 2 transmembrane proteins (T component).</text>
</comment>
<keyword evidence="2 8" id="KW-0813">Transport</keyword>